<dbReference type="Pfam" id="PF01458">
    <property type="entry name" value="SUFBD_core"/>
    <property type="match status" value="1"/>
</dbReference>
<dbReference type="InterPro" id="IPR011542">
    <property type="entry name" value="SUF_FeS_clus_asmbl_SufD"/>
</dbReference>
<gene>
    <name evidence="5" type="ORF">AXK12_03590</name>
</gene>
<proteinExistence type="inferred from homology"/>
<dbReference type="Pfam" id="PF19295">
    <property type="entry name" value="SufBD_N"/>
    <property type="match status" value="1"/>
</dbReference>
<evidence type="ECO:0008006" key="7">
    <source>
        <dbReference type="Google" id="ProtNLM"/>
    </source>
</evidence>
<dbReference type="GO" id="GO:0016226">
    <property type="term" value="P:iron-sulfur cluster assembly"/>
    <property type="evidence" value="ECO:0007669"/>
    <property type="project" value="InterPro"/>
</dbReference>
<dbReference type="NCBIfam" id="TIGR01981">
    <property type="entry name" value="sufD"/>
    <property type="match status" value="1"/>
</dbReference>
<dbReference type="InterPro" id="IPR055346">
    <property type="entry name" value="Fe-S_cluster_assembly_SufBD"/>
</dbReference>
<comment type="caution">
    <text evidence="5">The sequence shown here is derived from an EMBL/GenBank/DDBJ whole genome shotgun (WGS) entry which is preliminary data.</text>
</comment>
<dbReference type="SUPFAM" id="SSF101960">
    <property type="entry name" value="Stabilizer of iron transporter SufD"/>
    <property type="match status" value="1"/>
</dbReference>
<dbReference type="OrthoDB" id="9803529at2"/>
<evidence type="ECO:0000313" key="5">
    <source>
        <dbReference type="EMBL" id="KXU36233.1"/>
    </source>
</evidence>
<dbReference type="PANTHER" id="PTHR43575">
    <property type="entry name" value="PROTEIN ABCI7, CHLOROPLASTIC"/>
    <property type="match status" value="1"/>
</dbReference>
<dbReference type="PANTHER" id="PTHR43575:SF1">
    <property type="entry name" value="PROTEIN ABCI7, CHLOROPLASTIC"/>
    <property type="match status" value="1"/>
</dbReference>
<dbReference type="EMBL" id="LSZP01000028">
    <property type="protein sequence ID" value="KXU36233.1"/>
    <property type="molecule type" value="Genomic_DNA"/>
</dbReference>
<dbReference type="InterPro" id="IPR000825">
    <property type="entry name" value="SUF_FeS_clus_asmbl_SufBD_core"/>
</dbReference>
<feature type="region of interest" description="Disordered" evidence="2">
    <location>
        <begin position="1"/>
        <end position="29"/>
    </location>
</feature>
<keyword evidence="6" id="KW-1185">Reference proteome</keyword>
<evidence type="ECO:0000259" key="4">
    <source>
        <dbReference type="Pfam" id="PF19295"/>
    </source>
</evidence>
<protein>
    <recommendedName>
        <fullName evidence="7">Fe-S cluster assembly protein SufD</fullName>
    </recommendedName>
</protein>
<comment type="similarity">
    <text evidence="1">Belongs to the iron-sulfur cluster assembly SufBD family.</text>
</comment>
<dbReference type="InterPro" id="IPR045595">
    <property type="entry name" value="SufBD_N"/>
</dbReference>
<accession>A0A139SNQ7</accession>
<dbReference type="AlphaFoldDB" id="A0A139SNQ7"/>
<evidence type="ECO:0000256" key="1">
    <source>
        <dbReference type="ARBA" id="ARBA00043967"/>
    </source>
</evidence>
<name>A0A139SNQ7_9BACT</name>
<dbReference type="STRING" id="1548208.AXK12_03590"/>
<organism evidence="5 6">
    <name type="scientific">Cephaloticoccus capnophilus</name>
    <dbReference type="NCBI Taxonomy" id="1548208"/>
    <lineage>
        <taxon>Bacteria</taxon>
        <taxon>Pseudomonadati</taxon>
        <taxon>Verrucomicrobiota</taxon>
        <taxon>Opitutia</taxon>
        <taxon>Opitutales</taxon>
        <taxon>Opitutaceae</taxon>
        <taxon>Cephaloticoccus</taxon>
    </lineage>
</organism>
<evidence type="ECO:0000256" key="2">
    <source>
        <dbReference type="SAM" id="MobiDB-lite"/>
    </source>
</evidence>
<evidence type="ECO:0000259" key="3">
    <source>
        <dbReference type="Pfam" id="PF01458"/>
    </source>
</evidence>
<dbReference type="Proteomes" id="UP000071392">
    <property type="component" value="Unassembled WGS sequence"/>
</dbReference>
<dbReference type="RefSeq" id="WP_082782606.1">
    <property type="nucleotide sequence ID" value="NZ_LSZP01000028.1"/>
</dbReference>
<feature type="domain" description="SUF system FeS cluster assembly SufBD N-terminal" evidence="4">
    <location>
        <begin position="39"/>
        <end position="196"/>
    </location>
</feature>
<dbReference type="InterPro" id="IPR037284">
    <property type="entry name" value="SUF_FeS_clus_asmbl_SufBD_sf"/>
</dbReference>
<evidence type="ECO:0000313" key="6">
    <source>
        <dbReference type="Proteomes" id="UP000071392"/>
    </source>
</evidence>
<reference evidence="5 6" key="1">
    <citation type="submission" date="2016-02" db="EMBL/GenBank/DDBJ databases">
        <authorList>
            <person name="Wen L."/>
            <person name="He K."/>
            <person name="Yang H."/>
        </authorList>
    </citation>
    <scope>NUCLEOTIDE SEQUENCE [LARGE SCALE GENOMIC DNA]</scope>
    <source>
        <strain evidence="5 6">CV41</strain>
    </source>
</reference>
<sequence>MPLPDLENPHLAKHSVSTRAAGSEPHIDTEPELPEWWLAAKQAAWERFNELPLPTRLDERWRFSKLSGLALDSYALTREERAAQTMSQRAHHPMEEEAHETPYQCPTLPPFERAATLCFHGQTLVHGVELPEELAERGVIFEPLTEALATHGDFLRDYFHKYPTELGSEKFTALNTALTNTGAILYVPAGVEIAEPFLVEHSVEGEHAAAFPHTLVILGERAKATLVEHFTSDTEAPQLVSAVSDLHAAAGAQLTYIGVQDWSPAALALHSSAIAVERDARVLSINLHLGGAQVRHESHSRLLAPGAHSDMCSLSIAHGHQEFDQRTLQTHAAPNTSSDLLYKNALLGHAHTIFSGLIVVEPDAQKTNAYQSNRNLFLSPDAHADSLPGLEIEANDVRCTHGSTSYRIDPEQLYYLLSRGIPPAAANEMLVFGFFEEVLNKLNDTHPALRDALSTFTQQKFKATQSA</sequence>
<feature type="domain" description="SUF system FeS cluster assembly SufBD core" evidence="3">
    <location>
        <begin position="204"/>
        <end position="434"/>
    </location>
</feature>